<reference evidence="3 4" key="1">
    <citation type="submission" date="2022-07" db="EMBL/GenBank/DDBJ databases">
        <title>Two temperate virus in Haloterrigena jeotgali A29.</title>
        <authorList>
            <person name="Deng X."/>
        </authorList>
    </citation>
    <scope>NUCLEOTIDE SEQUENCE [LARGE SCALE GENOMIC DNA]</scope>
    <source>
        <strain evidence="3 4">A29</strain>
    </source>
</reference>
<dbReference type="CDD" id="cd03801">
    <property type="entry name" value="GT4_PimA-like"/>
    <property type="match status" value="1"/>
</dbReference>
<dbReference type="GeneID" id="39862980"/>
<dbReference type="InterPro" id="IPR028098">
    <property type="entry name" value="Glyco_trans_4-like_N"/>
</dbReference>
<dbReference type="InterPro" id="IPR001296">
    <property type="entry name" value="Glyco_trans_1"/>
</dbReference>
<dbReference type="InterPro" id="IPR050194">
    <property type="entry name" value="Glycosyltransferase_grp1"/>
</dbReference>
<dbReference type="Pfam" id="PF13439">
    <property type="entry name" value="Glyco_transf_4"/>
    <property type="match status" value="1"/>
</dbReference>
<protein>
    <submittedName>
        <fullName evidence="3">Glycosyltransferase family 4 protein</fullName>
    </submittedName>
</protein>
<dbReference type="Gene3D" id="3.40.50.2000">
    <property type="entry name" value="Glycogen Phosphorylase B"/>
    <property type="match status" value="2"/>
</dbReference>
<dbReference type="Pfam" id="PF00534">
    <property type="entry name" value="Glycos_transf_1"/>
    <property type="match status" value="1"/>
</dbReference>
<dbReference type="PANTHER" id="PTHR45947:SF3">
    <property type="entry name" value="SULFOQUINOVOSYL TRANSFERASE SQD2"/>
    <property type="match status" value="1"/>
</dbReference>
<sequence length="376" mass="41640">MTRLALVTPRYPPTHAGGGEISARLLAEQLHARDAVDEVVVYSFDGESTETVGGIPVFRLADVPQYPYSLPNEIAYRKLRAVGPDPDVIHAYNMHLHPAVGRLSATLDVPAVATLNAYPLVDWAEVNVTPSLKRRVYERTLLRLERPRLLGQLSNIDLFLPLSSAVERVYRNNGLGDADYEVIPNMLDPSFSVPDDGSEETDRVRLLYVGYLRDTKGVRYLIDAMDRLPERVELTVVGDGPERDALTERAAGTAAVDRIEFTGSVPYEEVTRAYADANVFVHPGVWPEPFGRTILEAMQAGLPVVATDIGGPADTVPQSELLATPGDPASLSESIEYAAANRDRIGRENRQFVDDRYHPDVVVPQFHEVYERVLRD</sequence>
<evidence type="ECO:0000259" key="1">
    <source>
        <dbReference type="Pfam" id="PF00534"/>
    </source>
</evidence>
<evidence type="ECO:0000259" key="2">
    <source>
        <dbReference type="Pfam" id="PF13439"/>
    </source>
</evidence>
<name>A0AAF0PCS4_9EURY</name>
<dbReference type="PANTHER" id="PTHR45947">
    <property type="entry name" value="SULFOQUINOVOSYL TRANSFERASE SQD2"/>
    <property type="match status" value="1"/>
</dbReference>
<proteinExistence type="predicted"/>
<dbReference type="RefSeq" id="WP_049966151.1">
    <property type="nucleotide sequence ID" value="NZ_CP101873.1"/>
</dbReference>
<dbReference type="Proteomes" id="UP001224926">
    <property type="component" value="Chromosome"/>
</dbReference>
<dbReference type="SUPFAM" id="SSF53756">
    <property type="entry name" value="UDP-Glycosyltransferase/glycogen phosphorylase"/>
    <property type="match status" value="1"/>
</dbReference>
<evidence type="ECO:0000313" key="3">
    <source>
        <dbReference type="EMBL" id="WMT06725.1"/>
    </source>
</evidence>
<accession>A0AAF0PCS4</accession>
<organism evidence="3 4">
    <name type="scientific">Natrinema thermotolerans</name>
    <dbReference type="NCBI Taxonomy" id="121872"/>
    <lineage>
        <taxon>Archaea</taxon>
        <taxon>Methanobacteriati</taxon>
        <taxon>Methanobacteriota</taxon>
        <taxon>Stenosarchaea group</taxon>
        <taxon>Halobacteria</taxon>
        <taxon>Halobacteriales</taxon>
        <taxon>Natrialbaceae</taxon>
        <taxon>Natrinema</taxon>
    </lineage>
</organism>
<evidence type="ECO:0000313" key="4">
    <source>
        <dbReference type="Proteomes" id="UP001224926"/>
    </source>
</evidence>
<feature type="domain" description="Glycosyl transferase family 1" evidence="1">
    <location>
        <begin position="200"/>
        <end position="343"/>
    </location>
</feature>
<keyword evidence="4" id="KW-1185">Reference proteome</keyword>
<gene>
    <name evidence="3" type="ORF">NP511_15190</name>
</gene>
<dbReference type="EMBL" id="CP101873">
    <property type="protein sequence ID" value="WMT06725.1"/>
    <property type="molecule type" value="Genomic_DNA"/>
</dbReference>
<dbReference type="GeneID" id="84215313"/>
<dbReference type="GO" id="GO:0016757">
    <property type="term" value="F:glycosyltransferase activity"/>
    <property type="evidence" value="ECO:0007669"/>
    <property type="project" value="InterPro"/>
</dbReference>
<feature type="domain" description="Glycosyltransferase subfamily 4-like N-terminal" evidence="2">
    <location>
        <begin position="17"/>
        <end position="190"/>
    </location>
</feature>
<dbReference type="AlphaFoldDB" id="A0AAF0PCS4"/>